<dbReference type="OrthoDB" id="9781616at2"/>
<accession>A0A2X3MLF6</accession>
<dbReference type="EMBL" id="LS483254">
    <property type="protein sequence ID" value="SQD92754.1"/>
    <property type="molecule type" value="Genomic_DNA"/>
</dbReference>
<sequence>MAVVYPFRGLRYDPSLVGDLSNVVTQPYDRIGPDEERAYLARSPYSYVRLIGTKSPPPDEADYARRAELLRAWIRDGILVHDEEPGIYLYRQRFRMSLDPHPSLGDRKPEAVLTRQGLIALLDLAQSGAKAHEHTLRGPKEDRLKLLRATEAHLEHIFLLYRDPARTATAVAEGAIAGRPPDLTARDDFGNIHDLWYIADPDTVRTIQGAFVPLELYIADGHHRFETARAFMRECGAKGWRPKSPQSFTALPVTLVNVEEPGCVIRPTPRVVHSLPAFSPQAFLKEAGREFAVAPVGSLAEAKAALAAAQGARHTFILYAEGKFWSLTLRDESRLDHLIPGDHPPAWKRLDVAILHKAILDPLLGIDDEALARQANVDYAHTAEEAIALVDAGRGQAAFLLNPTRVEDVLTIADLGVSMPQKSTDFYPKLLSGLVAMTMEIEKP</sequence>
<organism evidence="1 2">
    <name type="scientific">Candidatus Bipolaricaulis anaerobius</name>
    <dbReference type="NCBI Taxonomy" id="2026885"/>
    <lineage>
        <taxon>Bacteria</taxon>
        <taxon>Candidatus Bipolaricaulota</taxon>
        <taxon>Candidatus Bipolaricaulia</taxon>
        <taxon>Candidatus Bipolaricaulales</taxon>
        <taxon>Candidatus Bipolaricaulaceae</taxon>
        <taxon>Candidatus Bipolaricaulis</taxon>
    </lineage>
</organism>
<dbReference type="Pfam" id="PF06245">
    <property type="entry name" value="DUF1015"/>
    <property type="match status" value="1"/>
</dbReference>
<evidence type="ECO:0000313" key="2">
    <source>
        <dbReference type="Proteomes" id="UP000249818"/>
    </source>
</evidence>
<evidence type="ECO:0000313" key="1">
    <source>
        <dbReference type="EMBL" id="SQD92754.1"/>
    </source>
</evidence>
<dbReference type="RefSeq" id="WP_122030935.1">
    <property type="nucleotide sequence ID" value="NZ_LS483254.1"/>
</dbReference>
<dbReference type="Proteomes" id="UP000249818">
    <property type="component" value="Chromosome BARAN1"/>
</dbReference>
<dbReference type="KEGG" id="bana:BARAN1_0730"/>
<dbReference type="InterPro" id="IPR008323">
    <property type="entry name" value="UCP033563"/>
</dbReference>
<gene>
    <name evidence="1" type="ORF">BARAN1_0730</name>
</gene>
<dbReference type="PANTHER" id="PTHR36454:SF1">
    <property type="entry name" value="DUF1015 DOMAIN-CONTAINING PROTEIN"/>
    <property type="match status" value="1"/>
</dbReference>
<dbReference type="AlphaFoldDB" id="A0A2X3MLF6"/>
<proteinExistence type="predicted"/>
<name>A0A2X3MLF6_9BACT</name>
<reference evidence="2" key="1">
    <citation type="submission" date="2018-05" db="EMBL/GenBank/DDBJ databases">
        <authorList>
            <person name="Hao L."/>
        </authorList>
    </citation>
    <scope>NUCLEOTIDE SEQUENCE [LARGE SCALE GENOMIC DNA]</scope>
</reference>
<protein>
    <recommendedName>
        <fullName evidence="3">DUF1015 domain-containing protein</fullName>
    </recommendedName>
</protein>
<dbReference type="PANTHER" id="PTHR36454">
    <property type="entry name" value="LMO2823 PROTEIN"/>
    <property type="match status" value="1"/>
</dbReference>
<dbReference type="PIRSF" id="PIRSF033563">
    <property type="entry name" value="UCP033563"/>
    <property type="match status" value="1"/>
</dbReference>
<evidence type="ECO:0008006" key="3">
    <source>
        <dbReference type="Google" id="ProtNLM"/>
    </source>
</evidence>
<keyword evidence="2" id="KW-1185">Reference proteome</keyword>